<feature type="disulfide bond" evidence="5">
    <location>
        <begin position="155"/>
        <end position="160"/>
    </location>
</feature>
<keyword evidence="4" id="KW-0862">Zinc</keyword>
<keyword evidence="2" id="KW-0325">Glycoprotein</keyword>
<feature type="binding site" evidence="4">
    <location>
        <position position="394"/>
    </location>
    <ligand>
        <name>Zn(2+)</name>
        <dbReference type="ChEBI" id="CHEBI:29105"/>
        <label>2</label>
    </ligand>
</feature>
<comment type="function">
    <text evidence="3">Converts sphingomyelin to ceramide.</text>
</comment>
<sequence length="602" mass="65638">MPRQSSEVALAAEAQGRDAPPFCPPTYVFTHAILVLLKGVAELGNTIFVDTLTEICKLSGAEDDDVCEGAIKLEGPIIANDLRGMSIGSKTSDLFCITFLGLCSYPAVTPFSISFPKAKPSTARPTPSGQDPIQIVQYSDIHVDPFYVAGSNTNCTKPICCRDYSAADAPGNNSSPAGPNGDHNCDAPVSLEESMYAAINDIAPNAKFSIFTGDIVDHAVWNTTQAQNTIDINDAYSRMSSALNLIYGVTGNHEMSPVNAFQTTAEGTNAQWVYDLLSSAWTQWIGASSASEADKIGAYSAKYSDGNLRIISVNTNFYYIQNYELYEKTMETDPSSQFSWLVTELQAAEDAGERVYIIGHMPMGSSDAFHDGSNYFDQIVNRYSSTIAALFFGHTHDDEMEIAYSDYSAQSFSNAVAYSYIMPSMTPTSGHPAFRVYSVDPVTFAVLDSTTYIANMDDPDFQTNPQWTKYYSAKEAYGPLASPPLGDGDELSPAFWHNVTVAWESSDADFNDYISRKSRGWDVESCTGDCKTNEICKVRAARAENNCVTPTPGVNFSKRDLDESGAVKHQDECGISVARRTLGSLVQRKELLELVAKRSGQQ</sequence>
<dbReference type="InterPro" id="IPR029052">
    <property type="entry name" value="Metallo-depent_PP-like"/>
</dbReference>
<keyword evidence="8" id="KW-1185">Reference proteome</keyword>
<dbReference type="Gene3D" id="3.60.21.10">
    <property type="match status" value="1"/>
</dbReference>
<dbReference type="GO" id="GO:0016798">
    <property type="term" value="F:hydrolase activity, acting on glycosyl bonds"/>
    <property type="evidence" value="ECO:0007669"/>
    <property type="project" value="UniProtKB-KW"/>
</dbReference>
<organism evidence="7 8">
    <name type="scientific">Rhizodiscina lignyota</name>
    <dbReference type="NCBI Taxonomy" id="1504668"/>
    <lineage>
        <taxon>Eukaryota</taxon>
        <taxon>Fungi</taxon>
        <taxon>Dikarya</taxon>
        <taxon>Ascomycota</taxon>
        <taxon>Pezizomycotina</taxon>
        <taxon>Dothideomycetes</taxon>
        <taxon>Pleosporomycetidae</taxon>
        <taxon>Aulographales</taxon>
        <taxon>Rhizodiscinaceae</taxon>
        <taxon>Rhizodiscina</taxon>
    </lineage>
</organism>
<gene>
    <name evidence="7" type="ORF">NA57DRAFT_81056</name>
</gene>
<evidence type="ECO:0000256" key="5">
    <source>
        <dbReference type="PIRSR" id="PIRSR000948-2"/>
    </source>
</evidence>
<feature type="binding site" evidence="4">
    <location>
        <position position="140"/>
    </location>
    <ligand>
        <name>Zn(2+)</name>
        <dbReference type="ChEBI" id="CHEBI:29105"/>
        <label>1</label>
    </ligand>
</feature>
<evidence type="ECO:0000256" key="3">
    <source>
        <dbReference type="PIRNR" id="PIRNR000948"/>
    </source>
</evidence>
<dbReference type="GO" id="GO:0006685">
    <property type="term" value="P:sphingomyelin catabolic process"/>
    <property type="evidence" value="ECO:0007669"/>
    <property type="project" value="UniProtKB-UniRule"/>
</dbReference>
<evidence type="ECO:0000256" key="2">
    <source>
        <dbReference type="ARBA" id="ARBA00023180"/>
    </source>
</evidence>
<comment type="cofactor">
    <cofactor evidence="4">
        <name>Zn(2+)</name>
        <dbReference type="ChEBI" id="CHEBI:29105"/>
    </cofactor>
    <text evidence="4">Binds 2 Zn(2+) ions per subunit.</text>
</comment>
<reference evidence="7" key="1">
    <citation type="journal article" date="2020" name="Stud. Mycol.">
        <title>101 Dothideomycetes genomes: a test case for predicting lifestyles and emergence of pathogens.</title>
        <authorList>
            <person name="Haridas S."/>
            <person name="Albert R."/>
            <person name="Binder M."/>
            <person name="Bloem J."/>
            <person name="Labutti K."/>
            <person name="Salamov A."/>
            <person name="Andreopoulos B."/>
            <person name="Baker S."/>
            <person name="Barry K."/>
            <person name="Bills G."/>
            <person name="Bluhm B."/>
            <person name="Cannon C."/>
            <person name="Castanera R."/>
            <person name="Culley D."/>
            <person name="Daum C."/>
            <person name="Ezra D."/>
            <person name="Gonzalez J."/>
            <person name="Henrissat B."/>
            <person name="Kuo A."/>
            <person name="Liang C."/>
            <person name="Lipzen A."/>
            <person name="Lutzoni F."/>
            <person name="Magnuson J."/>
            <person name="Mondo S."/>
            <person name="Nolan M."/>
            <person name="Ohm R."/>
            <person name="Pangilinan J."/>
            <person name="Park H.-J."/>
            <person name="Ramirez L."/>
            <person name="Alfaro M."/>
            <person name="Sun H."/>
            <person name="Tritt A."/>
            <person name="Yoshinaga Y."/>
            <person name="Zwiers L.-H."/>
            <person name="Turgeon B."/>
            <person name="Goodwin S."/>
            <person name="Spatafora J."/>
            <person name="Crous P."/>
            <person name="Grigoriev I."/>
        </authorList>
    </citation>
    <scope>NUCLEOTIDE SEQUENCE</scope>
    <source>
        <strain evidence="7">CBS 133067</strain>
    </source>
</reference>
<protein>
    <recommendedName>
        <fullName evidence="3">Sphingomyelin phosphodiesterase</fullName>
    </recommendedName>
</protein>
<dbReference type="GO" id="GO:0004767">
    <property type="term" value="F:sphingomyelin phosphodiesterase activity"/>
    <property type="evidence" value="ECO:0007669"/>
    <property type="project" value="UniProtKB-UniRule"/>
</dbReference>
<proteinExistence type="inferred from homology"/>
<feature type="domain" description="Calcineurin-like phosphoesterase" evidence="6">
    <location>
        <begin position="135"/>
        <end position="397"/>
    </location>
</feature>
<feature type="binding site" evidence="4">
    <location>
        <position position="360"/>
    </location>
    <ligand>
        <name>Zn(2+)</name>
        <dbReference type="ChEBI" id="CHEBI:29105"/>
        <label>2</label>
    </ligand>
</feature>
<dbReference type="PIRSF" id="PIRSF000948">
    <property type="entry name" value="Sphingomy_PDE"/>
    <property type="match status" value="1"/>
</dbReference>
<dbReference type="GO" id="GO:0016020">
    <property type="term" value="C:membrane"/>
    <property type="evidence" value="ECO:0007669"/>
    <property type="project" value="GOC"/>
</dbReference>
<keyword evidence="4" id="KW-0479">Metal-binding</keyword>
<evidence type="ECO:0000256" key="4">
    <source>
        <dbReference type="PIRSR" id="PIRSR000948-1"/>
    </source>
</evidence>
<evidence type="ECO:0000256" key="1">
    <source>
        <dbReference type="ARBA" id="ARBA00022801"/>
    </source>
</evidence>
<feature type="disulfide bond" evidence="5">
    <location>
        <begin position="56"/>
        <end position="67"/>
    </location>
</feature>
<dbReference type="OrthoDB" id="282973at2759"/>
<feature type="binding site" evidence="4">
    <location>
        <position position="214"/>
    </location>
    <ligand>
        <name>Zn(2+)</name>
        <dbReference type="ChEBI" id="CHEBI:29105"/>
        <label>2</label>
    </ligand>
</feature>
<evidence type="ECO:0000259" key="6">
    <source>
        <dbReference type="Pfam" id="PF00149"/>
    </source>
</evidence>
<dbReference type="InterPro" id="IPR004843">
    <property type="entry name" value="Calcineurin-like_PHP"/>
</dbReference>
<keyword evidence="1 3" id="KW-0378">Hydrolase</keyword>
<dbReference type="GO" id="GO:0046872">
    <property type="term" value="F:metal ion binding"/>
    <property type="evidence" value="ECO:0007669"/>
    <property type="project" value="UniProtKB-KW"/>
</dbReference>
<dbReference type="CDD" id="cd00842">
    <property type="entry name" value="MPP_ASMase"/>
    <property type="match status" value="1"/>
</dbReference>
<feature type="disulfide bond" evidence="5">
    <location>
        <begin position="161"/>
        <end position="185"/>
    </location>
</feature>
<keyword evidence="5" id="KW-1015">Disulfide bond</keyword>
<dbReference type="SUPFAM" id="SSF56300">
    <property type="entry name" value="Metallo-dependent phosphatases"/>
    <property type="match status" value="1"/>
</dbReference>
<comment type="caution">
    <text evidence="7">The sequence shown here is derived from an EMBL/GenBank/DDBJ whole genome shotgun (WGS) entry which is preliminary data.</text>
</comment>
<dbReference type="AlphaFoldDB" id="A0A9P4I4C4"/>
<feature type="binding site" evidence="4">
    <location>
        <position position="396"/>
    </location>
    <ligand>
        <name>Zn(2+)</name>
        <dbReference type="ChEBI" id="CHEBI:29105"/>
        <label>1</label>
    </ligand>
</feature>
<keyword evidence="3" id="KW-0326">Glycosidase</keyword>
<name>A0A9P4I4C4_9PEZI</name>
<accession>A0A9P4I4C4</accession>
<feature type="disulfide bond" evidence="5">
    <location>
        <begin position="526"/>
        <end position="530"/>
    </location>
</feature>
<dbReference type="Pfam" id="PF00149">
    <property type="entry name" value="Metallophos"/>
    <property type="match status" value="1"/>
</dbReference>
<dbReference type="PANTHER" id="PTHR10340:SF34">
    <property type="entry name" value="SPHINGOMYELIN PHOSPHODIESTERASE"/>
    <property type="match status" value="1"/>
</dbReference>
<dbReference type="EMBL" id="ML978137">
    <property type="protein sequence ID" value="KAF2093554.1"/>
    <property type="molecule type" value="Genomic_DNA"/>
</dbReference>
<feature type="binding site" evidence="4">
    <location>
        <position position="142"/>
    </location>
    <ligand>
        <name>Zn(2+)</name>
        <dbReference type="ChEBI" id="CHEBI:29105"/>
        <label>1</label>
    </ligand>
</feature>
<comment type="similarity">
    <text evidence="3">Belongs to the acid sphingomyelinase family.</text>
</comment>
<evidence type="ECO:0000313" key="8">
    <source>
        <dbReference type="Proteomes" id="UP000799772"/>
    </source>
</evidence>
<dbReference type="InterPro" id="IPR011160">
    <property type="entry name" value="Sphingomy_PDE"/>
</dbReference>
<dbReference type="Proteomes" id="UP000799772">
    <property type="component" value="Unassembled WGS sequence"/>
</dbReference>
<feature type="binding site" evidence="4">
    <location>
        <position position="252"/>
    </location>
    <ligand>
        <name>Zn(2+)</name>
        <dbReference type="ChEBI" id="CHEBI:29105"/>
        <label>2</label>
    </ligand>
</feature>
<feature type="binding site" evidence="4">
    <location>
        <position position="214"/>
    </location>
    <ligand>
        <name>Zn(2+)</name>
        <dbReference type="ChEBI" id="CHEBI:29105"/>
        <label>1</label>
    </ligand>
</feature>
<dbReference type="InterPro" id="IPR041805">
    <property type="entry name" value="ASMase/PPN1_MPP"/>
</dbReference>
<dbReference type="PANTHER" id="PTHR10340">
    <property type="entry name" value="SPHINGOMYELIN PHOSPHODIESTERASE"/>
    <property type="match status" value="1"/>
</dbReference>
<evidence type="ECO:0000313" key="7">
    <source>
        <dbReference type="EMBL" id="KAF2093554.1"/>
    </source>
</evidence>